<protein>
    <submittedName>
        <fullName evidence="2">Uncharacterized protein</fullName>
    </submittedName>
</protein>
<sequence>MPPNPEDPASNPSSASEAGGASKTDALAKCREFLDSMPIINELAELSRWFGLLNACDDFHHIPVRELLEFTRELANKIDIQCTRGNGNNLQPWASRVLYLTKTIKKKASTSLLSFQDSQEVEALVARAHAFEGKFVEAKEYISQRMGSEGTRKAVSQDDFNKFNFYQVLTSIVLSLNTWSWESSILYLFQCSYSRWKKTTQMGVDKFLVDKKLNGILQWTVAHPVIFQSFLNLSEMKFPAAEKYHFEEMLDFLLAALNGNEQYHTAKVFIVKLHAAGKSCSASLVVETIRGILSDWNSNSSHEHFVRAVKQITQIPQQPRPEDISASGSKKRSRSDDTAASEDSDTSGPPSNKPSNGQSHQDK</sequence>
<keyword evidence="3" id="KW-1185">Reference proteome</keyword>
<name>A0A0D2PNN3_HYPSF</name>
<gene>
    <name evidence="2" type="ORF">HYPSUDRAFT_196135</name>
</gene>
<organism evidence="2 3">
    <name type="scientific">Hypholoma sublateritium (strain FD-334 SS-4)</name>
    <dbReference type="NCBI Taxonomy" id="945553"/>
    <lineage>
        <taxon>Eukaryota</taxon>
        <taxon>Fungi</taxon>
        <taxon>Dikarya</taxon>
        <taxon>Basidiomycota</taxon>
        <taxon>Agaricomycotina</taxon>
        <taxon>Agaricomycetes</taxon>
        <taxon>Agaricomycetidae</taxon>
        <taxon>Agaricales</taxon>
        <taxon>Agaricineae</taxon>
        <taxon>Strophariaceae</taxon>
        <taxon>Hypholoma</taxon>
    </lineage>
</organism>
<feature type="region of interest" description="Disordered" evidence="1">
    <location>
        <begin position="315"/>
        <end position="363"/>
    </location>
</feature>
<dbReference type="Proteomes" id="UP000054270">
    <property type="component" value="Unassembled WGS sequence"/>
</dbReference>
<dbReference type="EMBL" id="KN817518">
    <property type="protein sequence ID" value="KJA29801.1"/>
    <property type="molecule type" value="Genomic_DNA"/>
</dbReference>
<reference evidence="3" key="1">
    <citation type="submission" date="2014-04" db="EMBL/GenBank/DDBJ databases">
        <title>Evolutionary Origins and Diversification of the Mycorrhizal Mutualists.</title>
        <authorList>
            <consortium name="DOE Joint Genome Institute"/>
            <consortium name="Mycorrhizal Genomics Consortium"/>
            <person name="Kohler A."/>
            <person name="Kuo A."/>
            <person name="Nagy L.G."/>
            <person name="Floudas D."/>
            <person name="Copeland A."/>
            <person name="Barry K.W."/>
            <person name="Cichocki N."/>
            <person name="Veneault-Fourrey C."/>
            <person name="LaButti K."/>
            <person name="Lindquist E.A."/>
            <person name="Lipzen A."/>
            <person name="Lundell T."/>
            <person name="Morin E."/>
            <person name="Murat C."/>
            <person name="Riley R."/>
            <person name="Ohm R."/>
            <person name="Sun H."/>
            <person name="Tunlid A."/>
            <person name="Henrissat B."/>
            <person name="Grigoriev I.V."/>
            <person name="Hibbett D.S."/>
            <person name="Martin F."/>
        </authorList>
    </citation>
    <scope>NUCLEOTIDE SEQUENCE [LARGE SCALE GENOMIC DNA]</scope>
    <source>
        <strain evidence="3">FD-334 SS-4</strain>
    </source>
</reference>
<dbReference type="AlphaFoldDB" id="A0A0D2PNN3"/>
<evidence type="ECO:0000313" key="3">
    <source>
        <dbReference type="Proteomes" id="UP000054270"/>
    </source>
</evidence>
<feature type="region of interest" description="Disordered" evidence="1">
    <location>
        <begin position="1"/>
        <end position="21"/>
    </location>
</feature>
<evidence type="ECO:0000313" key="2">
    <source>
        <dbReference type="EMBL" id="KJA29801.1"/>
    </source>
</evidence>
<feature type="compositionally biased region" description="Polar residues" evidence="1">
    <location>
        <begin position="348"/>
        <end position="363"/>
    </location>
</feature>
<accession>A0A0D2PNN3</accession>
<evidence type="ECO:0000256" key="1">
    <source>
        <dbReference type="SAM" id="MobiDB-lite"/>
    </source>
</evidence>
<proteinExistence type="predicted"/>